<dbReference type="InterPro" id="IPR007159">
    <property type="entry name" value="SpoVT-AbrB_dom"/>
</dbReference>
<reference evidence="3 4" key="1">
    <citation type="journal article" date="2016" name="Nat. Commun.">
        <title>Thousands of microbial genomes shed light on interconnected biogeochemical processes in an aquifer system.</title>
        <authorList>
            <person name="Anantharaman K."/>
            <person name="Brown C.T."/>
            <person name="Hug L.A."/>
            <person name="Sharon I."/>
            <person name="Castelle C.J."/>
            <person name="Probst A.J."/>
            <person name="Thomas B.C."/>
            <person name="Singh A."/>
            <person name="Wilkins M.J."/>
            <person name="Karaoz U."/>
            <person name="Brodie E.L."/>
            <person name="Williams K.H."/>
            <person name="Hubbard S.S."/>
            <person name="Banfield J.F."/>
        </authorList>
    </citation>
    <scope>NUCLEOTIDE SEQUENCE [LARGE SCALE GENOMIC DNA]</scope>
</reference>
<dbReference type="Gene3D" id="2.10.260.10">
    <property type="match status" value="1"/>
</dbReference>
<feature type="domain" description="SpoVT-AbrB" evidence="2">
    <location>
        <begin position="4"/>
        <end position="51"/>
    </location>
</feature>
<protein>
    <recommendedName>
        <fullName evidence="2">SpoVT-AbrB domain-containing protein</fullName>
    </recommendedName>
</protein>
<dbReference type="GO" id="GO:0003677">
    <property type="term" value="F:DNA binding"/>
    <property type="evidence" value="ECO:0007669"/>
    <property type="project" value="UniProtKB-UniRule"/>
</dbReference>
<dbReference type="NCBIfam" id="TIGR01439">
    <property type="entry name" value="lp_hng_hel_AbrB"/>
    <property type="match status" value="1"/>
</dbReference>
<dbReference type="SMART" id="SM00966">
    <property type="entry name" value="SpoVT_AbrB"/>
    <property type="match status" value="1"/>
</dbReference>
<gene>
    <name evidence="3" type="ORF">A2954_01155</name>
</gene>
<dbReference type="InterPro" id="IPR037914">
    <property type="entry name" value="SpoVT-AbrB_sf"/>
</dbReference>
<dbReference type="PROSITE" id="PS51740">
    <property type="entry name" value="SPOVT_ABRB"/>
    <property type="match status" value="1"/>
</dbReference>
<evidence type="ECO:0000313" key="3">
    <source>
        <dbReference type="EMBL" id="OGK42433.1"/>
    </source>
</evidence>
<dbReference type="AlphaFoldDB" id="A0A1F7IGF5"/>
<accession>A0A1F7IGF5</accession>
<dbReference type="STRING" id="1802056.A2954_01155"/>
<proteinExistence type="predicted"/>
<name>A0A1F7IGF5_9BACT</name>
<dbReference type="EMBL" id="MGAG01000002">
    <property type="protein sequence ID" value="OGK42433.1"/>
    <property type="molecule type" value="Genomic_DNA"/>
</dbReference>
<evidence type="ECO:0000256" key="1">
    <source>
        <dbReference type="PROSITE-ProRule" id="PRU01076"/>
    </source>
</evidence>
<comment type="caution">
    <text evidence="3">The sequence shown here is derived from an EMBL/GenBank/DDBJ whole genome shotgun (WGS) entry which is preliminary data.</text>
</comment>
<sequence>MLQQKIQKVSTKGQVVIPAEYRVKLGIKPRLTVVMRIEENKNRIILEPMEDPIKTLSGALKGVGRTAQQIKDDIRKEEVYYEKRKFARFLKKKVRP</sequence>
<organism evidence="3 4">
    <name type="scientific">Candidatus Roizmanbacteria bacterium RIFCSPLOWO2_01_FULL_37_12</name>
    <dbReference type="NCBI Taxonomy" id="1802056"/>
    <lineage>
        <taxon>Bacteria</taxon>
        <taxon>Candidatus Roizmaniibacteriota</taxon>
    </lineage>
</organism>
<keyword evidence="1" id="KW-0238">DNA-binding</keyword>
<evidence type="ECO:0000313" key="4">
    <source>
        <dbReference type="Proteomes" id="UP000177698"/>
    </source>
</evidence>
<dbReference type="Proteomes" id="UP000177698">
    <property type="component" value="Unassembled WGS sequence"/>
</dbReference>
<dbReference type="SUPFAM" id="SSF89447">
    <property type="entry name" value="AbrB/MazE/MraZ-like"/>
    <property type="match status" value="1"/>
</dbReference>
<dbReference type="Pfam" id="PF04014">
    <property type="entry name" value="MazE_antitoxin"/>
    <property type="match status" value="1"/>
</dbReference>
<evidence type="ECO:0000259" key="2">
    <source>
        <dbReference type="PROSITE" id="PS51740"/>
    </source>
</evidence>